<keyword evidence="4" id="KW-0812">Transmembrane</keyword>
<feature type="compositionally biased region" description="Polar residues" evidence="3">
    <location>
        <begin position="705"/>
        <end position="714"/>
    </location>
</feature>
<dbReference type="GO" id="GO:0016787">
    <property type="term" value="F:hydrolase activity"/>
    <property type="evidence" value="ECO:0007669"/>
    <property type="project" value="UniProtKB-KW"/>
</dbReference>
<feature type="transmembrane region" description="Helical" evidence="4">
    <location>
        <begin position="1349"/>
        <end position="1368"/>
    </location>
</feature>
<keyword evidence="7" id="KW-1185">Reference proteome</keyword>
<evidence type="ECO:0000256" key="1">
    <source>
        <dbReference type="ARBA" id="ARBA00022723"/>
    </source>
</evidence>
<dbReference type="InterPro" id="IPR036397">
    <property type="entry name" value="RNaseH_sf"/>
</dbReference>
<feature type="region of interest" description="Disordered" evidence="3">
    <location>
        <begin position="694"/>
        <end position="714"/>
    </location>
</feature>
<evidence type="ECO:0000259" key="5">
    <source>
        <dbReference type="PROSITE" id="PS50994"/>
    </source>
</evidence>
<dbReference type="InterPro" id="IPR057670">
    <property type="entry name" value="SH3_retrovirus"/>
</dbReference>
<keyword evidence="2" id="KW-0378">Hydrolase</keyword>
<keyword evidence="1" id="KW-0479">Metal-binding</keyword>
<dbReference type="Proteomes" id="UP001428341">
    <property type="component" value="Unassembled WGS sequence"/>
</dbReference>
<dbReference type="PROSITE" id="PS50994">
    <property type="entry name" value="INTEGRASE"/>
    <property type="match status" value="1"/>
</dbReference>
<sequence length="1408" mass="159397">MSKIVDELNPTQLSDNRNSDSINTPSTGDLQNISTAHRLNGKTCLKWSQFVRTFLKGMGKISHLLAKEIWEAVEKIYSKVGDAAQIYEIKTKIAATKQEGRSVTEYANLLKILWQEMDYYQCFQMKCSTDAALMKRFVEKKRIYEFLAGLNGVFDPVRVQVLGKEGLPSLDETIAAIRSEESRRGVMVESQSVESSAMVARNAIIKYSGPSQQPLGETEQTNASKMTNKDSLWCTYCKKPRHTRERCWKLHGKPPMSNKNSTSGDEVKSHEPDKLNREEIEKLKSLLGALEKPPERYLFFGIQNCWSRVLINQALTLKNVLHDQGTGKMIGHAREKNELHYLEESSGQTRTGNYLPLSYFSESSISNKDKIWLQYFRLGHPSFSILKVMFPLLFKGIDVENLHCDICELAKHKRAFFPVSNKRTSIPFALIHSDIWGPSTIPNVLGARWFVSFIDDCTRMSWIFLLKHKSEVSFIFPIFHNMVKNQFGVGIKRFRSDNAKDYFNQNLSPYFQKEGIIHESSCINTPQQNGVAERKNGHLLAITRVCLFQRNVPKNYWGEAVLTTAHLINRLPSQVLGFKSPVQVFSKYFPDFHNANHLVPKIFGCVSFVHIHSHNRGKLNSRALKCVFVGYSSTQKGYKCFHPPTKKFFVSVDVTFVEKESYFVQPYLLGETSLMEDKDKDLCLLLELDAHPPPSSTKPLALTPIDSQGSPNPNYVSIEAENPCTPDSKFSGQDKQVQSSNSPILTYSRRKAPIVQPMQVQELEPTPGNEVINHTAPFQEQISTSNEDNDNDLPILIKKGTRKCTQHLLYLLSHVMSCDKLSHTHRTFLTHLNTITIPKTVSEALSHMEWKNAMKIEMEAIEKNKTWDLVELPKGKSPVGCKWVFTVKYKADGSLERYKARLVAKGYTQTYGIDYLETFALVAKMNTVRVLLSLAANLGWCMQQFDVRNAFLHGDLDEEIYMKIPAGFGLNLEGNKVCKLKKALYGLKQSLRAWFGRFAKVMTAMGYKQSQADHTLFVKHSASRGVTTLLVYVDDIMVTGNDLEGREALRRCLIKKFEIKELGRLKYFLGIEVAHSKHGIFISQRKYILDLLKETGKIGCKPGDSLIEPNHRLSEAHENAVVDKEAYQRLRILQYLKGAPEKGILFKKREGLTLEAYTDADYAGSIIDRRSTSCYCTFLGGNLVTWKSKKQNIVARSSAEAEFRAMAMGISISIAHNPVQQDRTKHIEVDRHFIKEKLDSGLICTPFVSTGDQLANVLTKGLSNKVIELLLGHAADVPRGLEVVYGKTIIYLTKTIAPPAAKHRMQGGIWGSKNKIGYGIFMFFNSLGFKLSFHMIHILTPEFPLKPELILCFLAIYTTYDTAVIAITPDGMRLFVNLTTAILPAVIALTAYCLRQFRKTLTECSTRP</sequence>
<dbReference type="SUPFAM" id="SSF56672">
    <property type="entry name" value="DNA/RNA polymerases"/>
    <property type="match status" value="1"/>
</dbReference>
<organism evidence="6 7">
    <name type="scientific">Citrus x changshan-huyou</name>
    <dbReference type="NCBI Taxonomy" id="2935761"/>
    <lineage>
        <taxon>Eukaryota</taxon>
        <taxon>Viridiplantae</taxon>
        <taxon>Streptophyta</taxon>
        <taxon>Embryophyta</taxon>
        <taxon>Tracheophyta</taxon>
        <taxon>Spermatophyta</taxon>
        <taxon>Magnoliopsida</taxon>
        <taxon>eudicotyledons</taxon>
        <taxon>Gunneridae</taxon>
        <taxon>Pentapetalae</taxon>
        <taxon>rosids</taxon>
        <taxon>malvids</taxon>
        <taxon>Sapindales</taxon>
        <taxon>Rutaceae</taxon>
        <taxon>Aurantioideae</taxon>
        <taxon>Citrus</taxon>
    </lineage>
</organism>
<dbReference type="InterPro" id="IPR001584">
    <property type="entry name" value="Integrase_cat-core"/>
</dbReference>
<gene>
    <name evidence="6" type="ORF">WN944_015541</name>
</gene>
<dbReference type="Pfam" id="PF07727">
    <property type="entry name" value="RVT_2"/>
    <property type="match status" value="1"/>
</dbReference>
<dbReference type="SUPFAM" id="SSF53098">
    <property type="entry name" value="Ribonuclease H-like"/>
    <property type="match status" value="1"/>
</dbReference>
<evidence type="ECO:0000256" key="4">
    <source>
        <dbReference type="SAM" id="Phobius"/>
    </source>
</evidence>
<evidence type="ECO:0000256" key="2">
    <source>
        <dbReference type="ARBA" id="ARBA00022801"/>
    </source>
</evidence>
<dbReference type="PANTHER" id="PTHR42648:SF22">
    <property type="entry name" value="REVERSE TRANSCRIPTASE TY1_COPIA-TYPE DOMAIN-CONTAINING PROTEIN"/>
    <property type="match status" value="1"/>
</dbReference>
<dbReference type="InterPro" id="IPR039537">
    <property type="entry name" value="Retrotran_Ty1/copia-like"/>
</dbReference>
<keyword evidence="4" id="KW-0472">Membrane</keyword>
<dbReference type="InterPro" id="IPR043502">
    <property type="entry name" value="DNA/RNA_pol_sf"/>
</dbReference>
<protein>
    <recommendedName>
        <fullName evidence="5">Integrase catalytic domain-containing protein</fullName>
    </recommendedName>
</protein>
<reference evidence="6 7" key="1">
    <citation type="submission" date="2024-05" db="EMBL/GenBank/DDBJ databases">
        <title>Haplotype-resolved chromosome-level genome assembly of Huyou (Citrus changshanensis).</title>
        <authorList>
            <person name="Miao C."/>
            <person name="Chen W."/>
            <person name="Wu Y."/>
            <person name="Wang L."/>
            <person name="Zhao S."/>
            <person name="Grierson D."/>
            <person name="Xu C."/>
            <person name="Chen K."/>
        </authorList>
    </citation>
    <scope>NUCLEOTIDE SEQUENCE [LARGE SCALE GENOMIC DNA]</scope>
    <source>
        <strain evidence="6">01-14</strain>
        <tissue evidence="6">Leaf</tissue>
    </source>
</reference>
<evidence type="ECO:0000256" key="3">
    <source>
        <dbReference type="SAM" id="MobiDB-lite"/>
    </source>
</evidence>
<dbReference type="GO" id="GO:0003676">
    <property type="term" value="F:nucleic acid binding"/>
    <property type="evidence" value="ECO:0007669"/>
    <property type="project" value="InterPro"/>
</dbReference>
<evidence type="ECO:0000313" key="7">
    <source>
        <dbReference type="Proteomes" id="UP001428341"/>
    </source>
</evidence>
<keyword evidence="4" id="KW-1133">Transmembrane helix</keyword>
<dbReference type="PANTHER" id="PTHR42648">
    <property type="entry name" value="TRANSPOSASE, PUTATIVE-RELATED"/>
    <property type="match status" value="1"/>
</dbReference>
<feature type="domain" description="Integrase catalytic" evidence="5">
    <location>
        <begin position="423"/>
        <end position="589"/>
    </location>
</feature>
<comment type="caution">
    <text evidence="6">The sequence shown here is derived from an EMBL/GenBank/DDBJ whole genome shotgun (WGS) entry which is preliminary data.</text>
</comment>
<feature type="region of interest" description="Disordered" evidence="3">
    <location>
        <begin position="1"/>
        <end position="28"/>
    </location>
</feature>
<dbReference type="Pfam" id="PF25597">
    <property type="entry name" value="SH3_retrovirus"/>
    <property type="match status" value="1"/>
</dbReference>
<dbReference type="EMBL" id="JBCGBO010000005">
    <property type="protein sequence ID" value="KAK9200344.1"/>
    <property type="molecule type" value="Genomic_DNA"/>
</dbReference>
<dbReference type="InterPro" id="IPR013103">
    <property type="entry name" value="RVT_2"/>
</dbReference>
<feature type="transmembrane region" description="Helical" evidence="4">
    <location>
        <begin position="1374"/>
        <end position="1394"/>
    </location>
</feature>
<dbReference type="GO" id="GO:0015074">
    <property type="term" value="P:DNA integration"/>
    <property type="evidence" value="ECO:0007669"/>
    <property type="project" value="InterPro"/>
</dbReference>
<proteinExistence type="predicted"/>
<dbReference type="Gene3D" id="3.30.420.10">
    <property type="entry name" value="Ribonuclease H-like superfamily/Ribonuclease H"/>
    <property type="match status" value="1"/>
</dbReference>
<evidence type="ECO:0000313" key="6">
    <source>
        <dbReference type="EMBL" id="KAK9200344.1"/>
    </source>
</evidence>
<accession>A0AAP0QMP2</accession>
<feature type="compositionally biased region" description="Polar residues" evidence="3">
    <location>
        <begin position="9"/>
        <end position="28"/>
    </location>
</feature>
<name>A0AAP0QMP2_9ROSI</name>
<feature type="transmembrane region" description="Helical" evidence="4">
    <location>
        <begin position="1316"/>
        <end position="1337"/>
    </location>
</feature>
<feature type="region of interest" description="Disordered" evidence="3">
    <location>
        <begin position="249"/>
        <end position="273"/>
    </location>
</feature>
<dbReference type="InterPro" id="IPR012337">
    <property type="entry name" value="RNaseH-like_sf"/>
</dbReference>
<dbReference type="GO" id="GO:0046872">
    <property type="term" value="F:metal ion binding"/>
    <property type="evidence" value="ECO:0007669"/>
    <property type="project" value="UniProtKB-KW"/>
</dbReference>
<dbReference type="Pfam" id="PF13976">
    <property type="entry name" value="gag_pre-integrs"/>
    <property type="match status" value="1"/>
</dbReference>
<dbReference type="CDD" id="cd09272">
    <property type="entry name" value="RNase_HI_RT_Ty1"/>
    <property type="match status" value="1"/>
</dbReference>
<dbReference type="InterPro" id="IPR025724">
    <property type="entry name" value="GAG-pre-integrase_dom"/>
</dbReference>